<proteinExistence type="predicted"/>
<keyword evidence="2" id="KW-1185">Reference proteome</keyword>
<sequence>MATQNYSTATPRIGKLKGEILKHAVPVTALGMSGDQKKVGKNQSDTVIYRRWLPKGGATTNATTINQWSVDANDHITTEGVTPTADTLSPQDITVQLQQYACLYSYSDKTADLYEDKIPDEMKQQVGERMGLVREMIDYGALKGCTNKFYAGGTSRATVDEAISLNLLRKVTRSIKGNRGRPVTKVLSASADYNTAPVEQGYIVYVHTDGENDIRNLPGFIATAEYGTRKVLHECEIGSVENFRFIVSPELNPIIDAGAAVGTTGLQSTGGSNIDVYPYIVVAADAWANVALRGMGSLDPIHIPASKQDKSDPLGQRGYLGAKFWSAAFVQNDGWMAIVEAGTTDL</sequence>
<reference evidence="2" key="1">
    <citation type="journal article" date="2019" name="Int. J. Syst. Evol. Microbiol.">
        <title>The Global Catalogue of Microorganisms (GCM) 10K type strain sequencing project: providing services to taxonomists for standard genome sequencing and annotation.</title>
        <authorList>
            <consortium name="The Broad Institute Genomics Platform"/>
            <consortium name="The Broad Institute Genome Sequencing Center for Infectious Disease"/>
            <person name="Wu L."/>
            <person name="Ma J."/>
        </authorList>
    </citation>
    <scope>NUCLEOTIDE SEQUENCE [LARGE SCALE GENOMIC DNA]</scope>
    <source>
        <strain evidence="2">CGMCC 1.13666</strain>
    </source>
</reference>
<dbReference type="NCBIfam" id="TIGR04387">
    <property type="entry name" value="capsid_maj_N4"/>
    <property type="match status" value="1"/>
</dbReference>
<evidence type="ECO:0000313" key="2">
    <source>
        <dbReference type="Proteomes" id="UP001596411"/>
    </source>
</evidence>
<evidence type="ECO:0000313" key="1">
    <source>
        <dbReference type="EMBL" id="MFC7091875.1"/>
    </source>
</evidence>
<name>A0ABW2F343_9GAMM</name>
<gene>
    <name evidence="1" type="ORF">ACFQH5_20225</name>
</gene>
<accession>A0ABW2F343</accession>
<dbReference type="EMBL" id="JBHSZP010000049">
    <property type="protein sequence ID" value="MFC7091875.1"/>
    <property type="molecule type" value="Genomic_DNA"/>
</dbReference>
<dbReference type="RefSeq" id="WP_346064147.1">
    <property type="nucleotide sequence ID" value="NZ_BAAADR010000045.1"/>
</dbReference>
<protein>
    <submittedName>
        <fullName evidence="1">N4-gp56 family major capsid protein</fullName>
    </submittedName>
</protein>
<organism evidence="1 2">
    <name type="scientific">Halomonas salifodinae</name>
    <dbReference type="NCBI Taxonomy" id="438745"/>
    <lineage>
        <taxon>Bacteria</taxon>
        <taxon>Pseudomonadati</taxon>
        <taxon>Pseudomonadota</taxon>
        <taxon>Gammaproteobacteria</taxon>
        <taxon>Oceanospirillales</taxon>
        <taxon>Halomonadaceae</taxon>
        <taxon>Halomonas</taxon>
    </lineage>
</organism>
<dbReference type="Proteomes" id="UP001596411">
    <property type="component" value="Unassembled WGS sequence"/>
</dbReference>
<comment type="caution">
    <text evidence="1">The sequence shown here is derived from an EMBL/GenBank/DDBJ whole genome shotgun (WGS) entry which is preliminary data.</text>
</comment>